<evidence type="ECO:0000313" key="1">
    <source>
        <dbReference type="EMBL" id="JAE26208.1"/>
    </source>
</evidence>
<sequence length="47" mass="4891">MGFALCVDCACVGSSRSLDSSLLSAHQICSLQGLTRGTLYLGSLELL</sequence>
<accession>A0A0A9H009</accession>
<reference evidence="1" key="2">
    <citation type="journal article" date="2015" name="Data Brief">
        <title>Shoot transcriptome of the giant reed, Arundo donax.</title>
        <authorList>
            <person name="Barrero R.A."/>
            <person name="Guerrero F.D."/>
            <person name="Moolhuijzen P."/>
            <person name="Goolsby J.A."/>
            <person name="Tidwell J."/>
            <person name="Bellgard S.E."/>
            <person name="Bellgard M.I."/>
        </authorList>
    </citation>
    <scope>NUCLEOTIDE SEQUENCE</scope>
    <source>
        <tissue evidence="1">Shoot tissue taken approximately 20 cm above the soil surface</tissue>
    </source>
</reference>
<reference evidence="1" key="1">
    <citation type="submission" date="2014-09" db="EMBL/GenBank/DDBJ databases">
        <authorList>
            <person name="Magalhaes I.L.F."/>
            <person name="Oliveira U."/>
            <person name="Santos F.R."/>
            <person name="Vidigal T.H.D.A."/>
            <person name="Brescovit A.D."/>
            <person name="Santos A.J."/>
        </authorList>
    </citation>
    <scope>NUCLEOTIDE SEQUENCE</scope>
    <source>
        <tissue evidence="1">Shoot tissue taken approximately 20 cm above the soil surface</tissue>
    </source>
</reference>
<organism evidence="1">
    <name type="scientific">Arundo donax</name>
    <name type="common">Giant reed</name>
    <name type="synonym">Donax arundinaceus</name>
    <dbReference type="NCBI Taxonomy" id="35708"/>
    <lineage>
        <taxon>Eukaryota</taxon>
        <taxon>Viridiplantae</taxon>
        <taxon>Streptophyta</taxon>
        <taxon>Embryophyta</taxon>
        <taxon>Tracheophyta</taxon>
        <taxon>Spermatophyta</taxon>
        <taxon>Magnoliopsida</taxon>
        <taxon>Liliopsida</taxon>
        <taxon>Poales</taxon>
        <taxon>Poaceae</taxon>
        <taxon>PACMAD clade</taxon>
        <taxon>Arundinoideae</taxon>
        <taxon>Arundineae</taxon>
        <taxon>Arundo</taxon>
    </lineage>
</organism>
<name>A0A0A9H009_ARUDO</name>
<proteinExistence type="predicted"/>
<dbReference type="AlphaFoldDB" id="A0A0A9H009"/>
<dbReference type="EMBL" id="GBRH01171688">
    <property type="protein sequence ID" value="JAE26208.1"/>
    <property type="molecule type" value="Transcribed_RNA"/>
</dbReference>
<protein>
    <submittedName>
        <fullName evidence="1">Uncharacterized protein</fullName>
    </submittedName>
</protein>